<proteinExistence type="predicted"/>
<dbReference type="InterPro" id="IPR054297">
    <property type="entry name" value="DUF7033"/>
</dbReference>
<reference evidence="3" key="1">
    <citation type="journal article" date="2019" name="Int. J. Syst. Evol. Microbiol.">
        <title>The Global Catalogue of Microorganisms (GCM) 10K type strain sequencing project: providing services to taxonomists for standard genome sequencing and annotation.</title>
        <authorList>
            <consortium name="The Broad Institute Genomics Platform"/>
            <consortium name="The Broad Institute Genome Sequencing Center for Infectious Disease"/>
            <person name="Wu L."/>
            <person name="Ma J."/>
        </authorList>
    </citation>
    <scope>NUCLEOTIDE SEQUENCE [LARGE SCALE GENOMIC DNA]</scope>
    <source>
        <strain evidence="3">KCTC 42255</strain>
    </source>
</reference>
<comment type="caution">
    <text evidence="2">The sequence shown here is derived from an EMBL/GenBank/DDBJ whole genome shotgun (WGS) entry which is preliminary data.</text>
</comment>
<evidence type="ECO:0000313" key="3">
    <source>
        <dbReference type="Proteomes" id="UP001597357"/>
    </source>
</evidence>
<evidence type="ECO:0000313" key="2">
    <source>
        <dbReference type="EMBL" id="MFD2696799.1"/>
    </source>
</evidence>
<name>A0ABW5SBT0_9FLAO</name>
<sequence>MFLIYVKTLTPRISYTFKHLLNSILGYEIQFTSKIEEFIAHPGLKISYGKKKLGNEFFVQQHDLLDQQGIQDIEINMGDWEGLPCFFKCTQDSDVPFDIFAASFFLLSRYEEYLPHVKDELGRFPFQESLAFKEDFLELPVIDLWTLKFRDLLENRFEKKLPLQRTYQASSIMVVQEVFKYKKKGIVRTLGALVRDIVKLQFKPSLERIKTLIFLQSDPYDIYDRLIERARLHKMQWTFFFQLSDFSLQNKNISFHKLSYQALIKSMGDYGVLGLLPGFDALDKLAILRKEKKRWENIVNTPLSRVLSFQYGVNLPQFYNNLDKLEISQDFSMGYPKHPGFRAGTCTPFLYYDINFERISPLTIHPYALSSLCFQEFSFFDIKVRIDNLNSKVREVNGKFLCLIENALLDPWDEQVKYLSLLEKLQTND</sequence>
<dbReference type="EMBL" id="JBHULZ010000008">
    <property type="protein sequence ID" value="MFD2696799.1"/>
    <property type="molecule type" value="Genomic_DNA"/>
</dbReference>
<dbReference type="Pfam" id="PF23019">
    <property type="entry name" value="DUF7033"/>
    <property type="match status" value="1"/>
</dbReference>
<protein>
    <submittedName>
        <fullName evidence="2">DUF7033 domain-containing protein</fullName>
    </submittedName>
</protein>
<evidence type="ECO:0000259" key="1">
    <source>
        <dbReference type="Pfam" id="PF23019"/>
    </source>
</evidence>
<keyword evidence="3" id="KW-1185">Reference proteome</keyword>
<gene>
    <name evidence="2" type="ORF">ACFSQ0_02240</name>
</gene>
<accession>A0ABW5SBT0</accession>
<feature type="domain" description="DUF7033" evidence="1">
    <location>
        <begin position="95"/>
        <end position="183"/>
    </location>
</feature>
<dbReference type="RefSeq" id="WP_379043493.1">
    <property type="nucleotide sequence ID" value="NZ_JBHULZ010000008.1"/>
</dbReference>
<dbReference type="Proteomes" id="UP001597357">
    <property type="component" value="Unassembled WGS sequence"/>
</dbReference>
<organism evidence="2 3">
    <name type="scientific">Mesonia sediminis</name>
    <dbReference type="NCBI Taxonomy" id="1703946"/>
    <lineage>
        <taxon>Bacteria</taxon>
        <taxon>Pseudomonadati</taxon>
        <taxon>Bacteroidota</taxon>
        <taxon>Flavobacteriia</taxon>
        <taxon>Flavobacteriales</taxon>
        <taxon>Flavobacteriaceae</taxon>
        <taxon>Mesonia</taxon>
    </lineage>
</organism>